<dbReference type="AlphaFoldDB" id="A0A2N9JKR2"/>
<proteinExistence type="predicted"/>
<keyword evidence="1" id="KW-0472">Membrane</keyword>
<organism evidence="2 3">
    <name type="scientific">Micropruina glycogenica</name>
    <dbReference type="NCBI Taxonomy" id="75385"/>
    <lineage>
        <taxon>Bacteria</taxon>
        <taxon>Bacillati</taxon>
        <taxon>Actinomycetota</taxon>
        <taxon>Actinomycetes</taxon>
        <taxon>Propionibacteriales</taxon>
        <taxon>Nocardioidaceae</taxon>
        <taxon>Micropruina</taxon>
    </lineage>
</organism>
<evidence type="ECO:0000256" key="1">
    <source>
        <dbReference type="SAM" id="Phobius"/>
    </source>
</evidence>
<protein>
    <submittedName>
        <fullName evidence="2">Uncharacterized protein</fullName>
    </submittedName>
</protein>
<accession>A0A2N9JKR2</accession>
<reference evidence="2 3" key="1">
    <citation type="submission" date="2018-02" db="EMBL/GenBank/DDBJ databases">
        <authorList>
            <person name="Cohen D.B."/>
            <person name="Kent A.D."/>
        </authorList>
    </citation>
    <scope>NUCLEOTIDE SEQUENCE [LARGE SCALE GENOMIC DNA]</scope>
    <source>
        <strain evidence="2">1</strain>
    </source>
</reference>
<feature type="transmembrane region" description="Helical" evidence="1">
    <location>
        <begin position="20"/>
        <end position="42"/>
    </location>
</feature>
<sequence length="44" mass="4418">MGGCCVYRVMSVLPTPGQTLLRIVTLAVATMVAAGLLLAGLLSG</sequence>
<dbReference type="Proteomes" id="UP000238164">
    <property type="component" value="Chromosome 1"/>
</dbReference>
<name>A0A2N9JKR2_9ACTN</name>
<gene>
    <name evidence="2" type="ORF">MPLG2_3595</name>
</gene>
<keyword evidence="1" id="KW-1133">Transmembrane helix</keyword>
<evidence type="ECO:0000313" key="2">
    <source>
        <dbReference type="EMBL" id="SPD88625.1"/>
    </source>
</evidence>
<keyword evidence="3" id="KW-1185">Reference proteome</keyword>
<dbReference type="EMBL" id="LT985188">
    <property type="protein sequence ID" value="SPD88625.1"/>
    <property type="molecule type" value="Genomic_DNA"/>
</dbReference>
<keyword evidence="1" id="KW-0812">Transmembrane</keyword>
<evidence type="ECO:0000313" key="3">
    <source>
        <dbReference type="Proteomes" id="UP000238164"/>
    </source>
</evidence>
<dbReference type="KEGG" id="mgg:MPLG2_3595"/>